<accession>A0AAV2QUP9</accession>
<sequence length="295" mass="32378">QVQHFILVVAAQDTGHPALSSTVTVYFNVLDLNDNAPIFDPMSYSDEVFENITVGSSVLSVSATDQDSGVNGQVIYSIAGGDEKNQFSISQNGTIYTQAPLDREEQSFYNLVVHAEDMALPPDTRHSSTVQVTIILRDVNDMAPEFVTPNETTVAENTPVNTVVMAIKAHDRDEGRNSYIEYSLEPMANNRFSLGPVDGLLRISSPLDREEQANYTLLVTARDRGNPPNAHTLKIWLNVQDENDNSPIFDPKQYSSSVPENASIGLSVLQVSATDADEDLNGRVRYSIVAGDKNR</sequence>
<dbReference type="FunFam" id="2.60.40.60:FF:000024">
    <property type="entry name" value="FAT atypical cadherin 3"/>
    <property type="match status" value="1"/>
</dbReference>
<dbReference type="InterPro" id="IPR020894">
    <property type="entry name" value="Cadherin_CS"/>
</dbReference>
<feature type="domain" description="Cadherin" evidence="13">
    <location>
        <begin position="146"/>
        <end position="249"/>
    </location>
</feature>
<keyword evidence="3" id="KW-0812">Transmembrane</keyword>
<keyword evidence="15" id="KW-1185">Reference proteome</keyword>
<dbReference type="GO" id="GO:0001736">
    <property type="term" value="P:establishment of planar polarity"/>
    <property type="evidence" value="ECO:0007669"/>
    <property type="project" value="UniProtKB-ARBA"/>
</dbReference>
<keyword evidence="4" id="KW-0732">Signal</keyword>
<dbReference type="SMART" id="SM00112">
    <property type="entry name" value="CA"/>
    <property type="match status" value="2"/>
</dbReference>
<dbReference type="PANTHER" id="PTHR24025">
    <property type="entry name" value="DESMOGLEIN FAMILY MEMBER"/>
    <property type="match status" value="1"/>
</dbReference>
<dbReference type="InterPro" id="IPR015919">
    <property type="entry name" value="Cadherin-like_sf"/>
</dbReference>
<comment type="subcellular location">
    <subcellularLocation>
        <location evidence="1">Membrane</location>
        <topology evidence="1">Single-pass membrane protein</topology>
    </subcellularLocation>
</comment>
<keyword evidence="5" id="KW-0677">Repeat</keyword>
<evidence type="ECO:0000256" key="8">
    <source>
        <dbReference type="ARBA" id="ARBA00022989"/>
    </source>
</evidence>
<dbReference type="Pfam" id="PF00028">
    <property type="entry name" value="Cadherin"/>
    <property type="match status" value="3"/>
</dbReference>
<evidence type="ECO:0000256" key="10">
    <source>
        <dbReference type="ARBA" id="ARBA00023157"/>
    </source>
</evidence>
<evidence type="ECO:0000256" key="6">
    <source>
        <dbReference type="ARBA" id="ARBA00022837"/>
    </source>
</evidence>
<evidence type="ECO:0000313" key="14">
    <source>
        <dbReference type="EMBL" id="CAL4097747.1"/>
    </source>
</evidence>
<dbReference type="AlphaFoldDB" id="A0AAV2QUP9"/>
<keyword evidence="9" id="KW-0472">Membrane</keyword>
<reference evidence="14 15" key="1">
    <citation type="submission" date="2024-05" db="EMBL/GenBank/DDBJ databases">
        <authorList>
            <person name="Wallberg A."/>
        </authorList>
    </citation>
    <scope>NUCLEOTIDE SEQUENCE [LARGE SCALE GENOMIC DNA]</scope>
</reference>
<evidence type="ECO:0000256" key="7">
    <source>
        <dbReference type="ARBA" id="ARBA00022889"/>
    </source>
</evidence>
<keyword evidence="11" id="KW-0325">Glycoprotein</keyword>
<proteinExistence type="predicted"/>
<feature type="domain" description="Cadherin" evidence="13">
    <location>
        <begin position="250"/>
        <end position="292"/>
    </location>
</feature>
<organism evidence="14 15">
    <name type="scientific">Meganyctiphanes norvegica</name>
    <name type="common">Northern krill</name>
    <name type="synonym">Thysanopoda norvegica</name>
    <dbReference type="NCBI Taxonomy" id="48144"/>
    <lineage>
        <taxon>Eukaryota</taxon>
        <taxon>Metazoa</taxon>
        <taxon>Ecdysozoa</taxon>
        <taxon>Arthropoda</taxon>
        <taxon>Crustacea</taxon>
        <taxon>Multicrustacea</taxon>
        <taxon>Malacostraca</taxon>
        <taxon>Eumalacostraca</taxon>
        <taxon>Eucarida</taxon>
        <taxon>Euphausiacea</taxon>
        <taxon>Euphausiidae</taxon>
        <taxon>Meganyctiphanes</taxon>
    </lineage>
</organism>
<keyword evidence="8" id="KW-1133">Transmembrane helix</keyword>
<dbReference type="GO" id="GO:0005509">
    <property type="term" value="F:calcium ion binding"/>
    <property type="evidence" value="ECO:0007669"/>
    <property type="project" value="UniProtKB-UniRule"/>
</dbReference>
<keyword evidence="2" id="KW-0245">EGF-like domain</keyword>
<feature type="non-terminal residue" evidence="14">
    <location>
        <position position="1"/>
    </location>
</feature>
<keyword evidence="10" id="KW-1015">Disulfide bond</keyword>
<evidence type="ECO:0000256" key="9">
    <source>
        <dbReference type="ARBA" id="ARBA00023136"/>
    </source>
</evidence>
<dbReference type="EMBL" id="CAXKWB010010371">
    <property type="protein sequence ID" value="CAL4097747.1"/>
    <property type="molecule type" value="Genomic_DNA"/>
</dbReference>
<evidence type="ECO:0000256" key="12">
    <source>
        <dbReference type="PROSITE-ProRule" id="PRU00043"/>
    </source>
</evidence>
<evidence type="ECO:0000256" key="1">
    <source>
        <dbReference type="ARBA" id="ARBA00004167"/>
    </source>
</evidence>
<dbReference type="PROSITE" id="PS00232">
    <property type="entry name" value="CADHERIN_1"/>
    <property type="match status" value="1"/>
</dbReference>
<dbReference type="Gene3D" id="2.60.40.60">
    <property type="entry name" value="Cadherins"/>
    <property type="match status" value="4"/>
</dbReference>
<feature type="domain" description="Cadherin" evidence="13">
    <location>
        <begin position="40"/>
        <end position="146"/>
    </location>
</feature>
<evidence type="ECO:0000256" key="4">
    <source>
        <dbReference type="ARBA" id="ARBA00022729"/>
    </source>
</evidence>
<dbReference type="GO" id="GO:0005886">
    <property type="term" value="C:plasma membrane"/>
    <property type="evidence" value="ECO:0007669"/>
    <property type="project" value="InterPro"/>
</dbReference>
<comment type="caution">
    <text evidence="14">The sequence shown here is derived from an EMBL/GenBank/DDBJ whole genome shotgun (WGS) entry which is preliminary data.</text>
</comment>
<dbReference type="PROSITE" id="PS50268">
    <property type="entry name" value="CADHERIN_2"/>
    <property type="match status" value="4"/>
</dbReference>
<evidence type="ECO:0000256" key="2">
    <source>
        <dbReference type="ARBA" id="ARBA00022536"/>
    </source>
</evidence>
<dbReference type="GO" id="GO:0007163">
    <property type="term" value="P:establishment or maintenance of cell polarity"/>
    <property type="evidence" value="ECO:0007669"/>
    <property type="project" value="UniProtKB-ARBA"/>
</dbReference>
<dbReference type="CDD" id="cd11304">
    <property type="entry name" value="Cadherin_repeat"/>
    <property type="match status" value="4"/>
</dbReference>
<dbReference type="FunFam" id="2.60.40.60:FF:000039">
    <property type="entry name" value="FAT atypical cadherin 3"/>
    <property type="match status" value="1"/>
</dbReference>
<dbReference type="GO" id="GO:0048513">
    <property type="term" value="P:animal organ development"/>
    <property type="evidence" value="ECO:0007669"/>
    <property type="project" value="UniProtKB-ARBA"/>
</dbReference>
<evidence type="ECO:0000256" key="11">
    <source>
        <dbReference type="ARBA" id="ARBA00023180"/>
    </source>
</evidence>
<dbReference type="GO" id="GO:0007156">
    <property type="term" value="P:homophilic cell adhesion via plasma membrane adhesion molecules"/>
    <property type="evidence" value="ECO:0007669"/>
    <property type="project" value="InterPro"/>
</dbReference>
<evidence type="ECO:0000313" key="15">
    <source>
        <dbReference type="Proteomes" id="UP001497623"/>
    </source>
</evidence>
<feature type="non-terminal residue" evidence="14">
    <location>
        <position position="295"/>
    </location>
</feature>
<evidence type="ECO:0000256" key="3">
    <source>
        <dbReference type="ARBA" id="ARBA00022692"/>
    </source>
</evidence>
<evidence type="ECO:0000259" key="13">
    <source>
        <dbReference type="PROSITE" id="PS50268"/>
    </source>
</evidence>
<feature type="domain" description="Cadherin" evidence="13">
    <location>
        <begin position="5"/>
        <end position="39"/>
    </location>
</feature>
<dbReference type="PRINTS" id="PR00205">
    <property type="entry name" value="CADHERIN"/>
</dbReference>
<name>A0AAV2QUP9_MEGNR</name>
<dbReference type="SUPFAM" id="SSF49313">
    <property type="entry name" value="Cadherin-like"/>
    <property type="match status" value="4"/>
</dbReference>
<keyword evidence="6 12" id="KW-0106">Calcium</keyword>
<dbReference type="GO" id="GO:0005911">
    <property type="term" value="C:cell-cell junction"/>
    <property type="evidence" value="ECO:0007669"/>
    <property type="project" value="TreeGrafter"/>
</dbReference>
<dbReference type="InterPro" id="IPR050971">
    <property type="entry name" value="Cadherin-domain_protein"/>
</dbReference>
<keyword evidence="7" id="KW-0130">Cell adhesion</keyword>
<protein>
    <recommendedName>
        <fullName evidence="13">Cadherin domain-containing protein</fullName>
    </recommendedName>
</protein>
<dbReference type="InterPro" id="IPR002126">
    <property type="entry name" value="Cadherin-like_dom"/>
</dbReference>
<gene>
    <name evidence="14" type="ORF">MNOR_LOCUS16068</name>
</gene>
<dbReference type="GO" id="GO:0048589">
    <property type="term" value="P:developmental growth"/>
    <property type="evidence" value="ECO:0007669"/>
    <property type="project" value="UniProtKB-ARBA"/>
</dbReference>
<evidence type="ECO:0000256" key="5">
    <source>
        <dbReference type="ARBA" id="ARBA00022737"/>
    </source>
</evidence>
<dbReference type="Proteomes" id="UP001497623">
    <property type="component" value="Unassembled WGS sequence"/>
</dbReference>
<dbReference type="PANTHER" id="PTHR24025:SF23">
    <property type="entry name" value="NEURAL-CADHERIN"/>
    <property type="match status" value="1"/>
</dbReference>